<dbReference type="Pfam" id="PF12682">
    <property type="entry name" value="Flavodoxin_4"/>
    <property type="match status" value="1"/>
</dbReference>
<dbReference type="Gene3D" id="3.40.50.360">
    <property type="match status" value="1"/>
</dbReference>
<keyword evidence="3" id="KW-1185">Reference proteome</keyword>
<dbReference type="SUPFAM" id="SSF52218">
    <property type="entry name" value="Flavoproteins"/>
    <property type="match status" value="1"/>
</dbReference>
<feature type="domain" description="Flavodoxin-like" evidence="1">
    <location>
        <begin position="21"/>
        <end position="170"/>
    </location>
</feature>
<dbReference type="AlphaFoldDB" id="A0A2W7PQN9"/>
<gene>
    <name evidence="2" type="ORF">LX69_03073</name>
</gene>
<dbReference type="Proteomes" id="UP000249239">
    <property type="component" value="Unassembled WGS sequence"/>
</dbReference>
<name>A0A2W7PQN9_9BACT</name>
<dbReference type="PANTHER" id="PTHR39201:SF1">
    <property type="entry name" value="FLAVODOXIN-LIKE DOMAIN-CONTAINING PROTEIN"/>
    <property type="match status" value="1"/>
</dbReference>
<dbReference type="GO" id="GO:0010181">
    <property type="term" value="F:FMN binding"/>
    <property type="evidence" value="ECO:0007669"/>
    <property type="project" value="InterPro"/>
</dbReference>
<evidence type="ECO:0000313" key="2">
    <source>
        <dbReference type="EMBL" id="PZX11749.1"/>
    </source>
</evidence>
<proteinExistence type="predicted"/>
<sequence length="178" mass="20032">MAILIPFGLKMQAQNNTSGNKILVVYFSHTKNTKEIATQIQQLTGADLFELVPSRDYTTDYQALIEQAKKEINADYKPPLKNNLQGIDQYDVIFVGSPNWWNTFAPPVATFLTSHDFSGKTIVPFITHEGSRMGRSEADMKKLCPKATFLKGLPIRGSSVKEAKPLVERWLREIGVMK</sequence>
<accession>A0A2W7PQN9</accession>
<comment type="caution">
    <text evidence="2">The sequence shown here is derived from an EMBL/GenBank/DDBJ whole genome shotgun (WGS) entry which is preliminary data.</text>
</comment>
<dbReference type="PANTHER" id="PTHR39201">
    <property type="entry name" value="EXPORTED PROTEIN-RELATED"/>
    <property type="match status" value="1"/>
</dbReference>
<protein>
    <submittedName>
        <fullName evidence="2">Flavodoxin</fullName>
    </submittedName>
</protein>
<dbReference type="InterPro" id="IPR008254">
    <property type="entry name" value="Flavodoxin/NO_synth"/>
</dbReference>
<organism evidence="2 3">
    <name type="scientific">Breznakibacter xylanolyticus</name>
    <dbReference type="NCBI Taxonomy" id="990"/>
    <lineage>
        <taxon>Bacteria</taxon>
        <taxon>Pseudomonadati</taxon>
        <taxon>Bacteroidota</taxon>
        <taxon>Bacteroidia</taxon>
        <taxon>Marinilabiliales</taxon>
        <taxon>Marinilabiliaceae</taxon>
        <taxon>Breznakibacter</taxon>
    </lineage>
</organism>
<evidence type="ECO:0000259" key="1">
    <source>
        <dbReference type="Pfam" id="PF12682"/>
    </source>
</evidence>
<dbReference type="InterPro" id="IPR029039">
    <property type="entry name" value="Flavoprotein-like_sf"/>
</dbReference>
<dbReference type="EMBL" id="QKZK01000037">
    <property type="protein sequence ID" value="PZX11749.1"/>
    <property type="molecule type" value="Genomic_DNA"/>
</dbReference>
<reference evidence="2 3" key="1">
    <citation type="submission" date="2018-06" db="EMBL/GenBank/DDBJ databases">
        <title>Genomic Encyclopedia of Archaeal and Bacterial Type Strains, Phase II (KMG-II): from individual species to whole genera.</title>
        <authorList>
            <person name="Goeker M."/>
        </authorList>
    </citation>
    <scope>NUCLEOTIDE SEQUENCE [LARGE SCALE GENOMIC DNA]</scope>
    <source>
        <strain evidence="2 3">DSM 6779</strain>
    </source>
</reference>
<evidence type="ECO:0000313" key="3">
    <source>
        <dbReference type="Proteomes" id="UP000249239"/>
    </source>
</evidence>